<dbReference type="InterPro" id="IPR051678">
    <property type="entry name" value="AGP_Transferase"/>
</dbReference>
<feature type="domain" description="Aminoglycoside phosphotransferase" evidence="1">
    <location>
        <begin position="65"/>
        <end position="274"/>
    </location>
</feature>
<accession>A0ABM9AFV2</accession>
<proteinExistence type="predicted"/>
<dbReference type="Pfam" id="PF01636">
    <property type="entry name" value="APH"/>
    <property type="match status" value="1"/>
</dbReference>
<dbReference type="PANTHER" id="PTHR21310:SF40">
    <property type="entry name" value="AMINOGLYCOSIDE PHOSPHOTRANSFERASE DOMAIN-CONTAINING PROTEIN-RELATED"/>
    <property type="match status" value="1"/>
</dbReference>
<evidence type="ECO:0000259" key="1">
    <source>
        <dbReference type="Pfam" id="PF01636"/>
    </source>
</evidence>
<dbReference type="CDD" id="cd05154">
    <property type="entry name" value="ACAD10_11_N-like"/>
    <property type="match status" value="1"/>
</dbReference>
<organism evidence="2 3">
    <name type="scientific">Sinobacterium norvegicum</name>
    <dbReference type="NCBI Taxonomy" id="1641715"/>
    <lineage>
        <taxon>Bacteria</taxon>
        <taxon>Pseudomonadati</taxon>
        <taxon>Pseudomonadota</taxon>
        <taxon>Gammaproteobacteria</taxon>
        <taxon>Cellvibrionales</taxon>
        <taxon>Spongiibacteraceae</taxon>
        <taxon>Sinobacterium</taxon>
    </lineage>
</organism>
<evidence type="ECO:0000313" key="2">
    <source>
        <dbReference type="EMBL" id="CAH0992072.1"/>
    </source>
</evidence>
<sequence>MSTQDKVNETVRPTPTMDNPESIRLALQDWMSQQLATEVVIAELHVPEGTGMSNVTLLFDAVANGQGESYVARIQPQGEGLAFPSYDLKMQCVMMQAVAESCAAPMPNIIGEESDAGVLGMPFYIMTKTCGIIPPDLPPYHMDGWLKETTAENRNRVWMAGIDEMAKVNTLDITQPLMAAAIASESFPKSLTEQIQYWDDYYAWGYGNHVNASCEQALAWLKDNQPEEQVRALCWGDSRMANVIFKEDMSGVAALIDWEMLALGDPLQDIAWWIYMDELMSTGIGVERIEGIPDRLQSAQRWADKTGLSIDNLHYYLIFAAMRFALILGRMSIAGGNAENTGGGFEAVYLQGLLDQLPKQ</sequence>
<dbReference type="RefSeq" id="WP_237444768.1">
    <property type="nucleotide sequence ID" value="NZ_CAKLPX010000002.1"/>
</dbReference>
<keyword evidence="2" id="KW-0808">Transferase</keyword>
<dbReference type="Proteomes" id="UP000838100">
    <property type="component" value="Unassembled WGS sequence"/>
</dbReference>
<protein>
    <submittedName>
        <fullName evidence="2">Aminoglycoside phosphotransferase</fullName>
        <ecNumber evidence="2">2.7.1.-</ecNumber>
    </submittedName>
</protein>
<comment type="caution">
    <text evidence="2">The sequence shown here is derived from an EMBL/GenBank/DDBJ whole genome shotgun (WGS) entry which is preliminary data.</text>
</comment>
<evidence type="ECO:0000313" key="3">
    <source>
        <dbReference type="Proteomes" id="UP000838100"/>
    </source>
</evidence>
<dbReference type="Gene3D" id="3.90.1200.10">
    <property type="match status" value="1"/>
</dbReference>
<name>A0ABM9AFV2_9GAMM</name>
<dbReference type="PANTHER" id="PTHR21310">
    <property type="entry name" value="AMINOGLYCOSIDE PHOSPHOTRANSFERASE-RELATED-RELATED"/>
    <property type="match status" value="1"/>
</dbReference>
<dbReference type="InterPro" id="IPR002575">
    <property type="entry name" value="Aminoglycoside_PTrfase"/>
</dbReference>
<reference evidence="2" key="1">
    <citation type="submission" date="2021-12" db="EMBL/GenBank/DDBJ databases">
        <authorList>
            <person name="Rodrigo-Torres L."/>
            <person name="Arahal R. D."/>
            <person name="Lucena T."/>
        </authorList>
    </citation>
    <scope>NUCLEOTIDE SEQUENCE</scope>
    <source>
        <strain evidence="2">CECT 8267</strain>
    </source>
</reference>
<dbReference type="GO" id="GO:0016740">
    <property type="term" value="F:transferase activity"/>
    <property type="evidence" value="ECO:0007669"/>
    <property type="project" value="UniProtKB-KW"/>
</dbReference>
<dbReference type="Gene3D" id="3.30.200.20">
    <property type="entry name" value="Phosphorylase Kinase, domain 1"/>
    <property type="match status" value="1"/>
</dbReference>
<dbReference type="EC" id="2.7.1.-" evidence="2"/>
<dbReference type="InterPro" id="IPR041726">
    <property type="entry name" value="ACAD10_11_N"/>
</dbReference>
<dbReference type="InterPro" id="IPR011009">
    <property type="entry name" value="Kinase-like_dom_sf"/>
</dbReference>
<dbReference type="SUPFAM" id="SSF56112">
    <property type="entry name" value="Protein kinase-like (PK-like)"/>
    <property type="match status" value="1"/>
</dbReference>
<gene>
    <name evidence="2" type="ORF">SIN8267_02187</name>
</gene>
<keyword evidence="3" id="KW-1185">Reference proteome</keyword>
<dbReference type="EMBL" id="CAKLPX010000002">
    <property type="protein sequence ID" value="CAH0992072.1"/>
    <property type="molecule type" value="Genomic_DNA"/>
</dbReference>